<keyword evidence="6" id="KW-0210">Decarboxylase</keyword>
<comment type="catalytic activity">
    <reaction evidence="1">
        <text>(2S)-2-acetolactate + H(+) = (R)-acetoin + CO2</text>
        <dbReference type="Rhea" id="RHEA:21580"/>
        <dbReference type="ChEBI" id="CHEBI:15378"/>
        <dbReference type="ChEBI" id="CHEBI:15686"/>
        <dbReference type="ChEBI" id="CHEBI:16526"/>
        <dbReference type="ChEBI" id="CHEBI:58476"/>
        <dbReference type="EC" id="4.1.1.5"/>
    </reaction>
</comment>
<comment type="caution">
    <text evidence="9">The sequence shown here is derived from an EMBL/GenBank/DDBJ whole genome shotgun (WGS) entry which is preliminary data.</text>
</comment>
<dbReference type="SUPFAM" id="SSF117856">
    <property type="entry name" value="AF0104/ALDC/Ptd012-like"/>
    <property type="match status" value="1"/>
</dbReference>
<comment type="similarity">
    <text evidence="3">Belongs to the alpha-acetolactate decarboxylase family.</text>
</comment>
<protein>
    <recommendedName>
        <fullName evidence="5">Alpha-acetolactate decarboxylase</fullName>
        <ecNumber evidence="4">4.1.1.5</ecNumber>
    </recommendedName>
</protein>
<evidence type="ECO:0000313" key="9">
    <source>
        <dbReference type="EMBL" id="NER14811.1"/>
    </source>
</evidence>
<dbReference type="PANTHER" id="PTHR35524:SF1">
    <property type="entry name" value="ALPHA-ACETOLACTATE DECARBOXYLASE"/>
    <property type="match status" value="1"/>
</dbReference>
<keyword evidence="7" id="KW-0005">Acetoin biosynthesis</keyword>
<dbReference type="PROSITE" id="PS51257">
    <property type="entry name" value="PROKAR_LIPOPROTEIN"/>
    <property type="match status" value="1"/>
</dbReference>
<dbReference type="GO" id="GO:0047605">
    <property type="term" value="F:acetolactate decarboxylase activity"/>
    <property type="evidence" value="ECO:0007669"/>
    <property type="project" value="UniProtKB-EC"/>
</dbReference>
<name>A0A6P0UN59_9FLAO</name>
<dbReference type="RefSeq" id="WP_163608091.1">
    <property type="nucleotide sequence ID" value="NZ_JAABOO010000003.1"/>
</dbReference>
<dbReference type="GO" id="GO:0045151">
    <property type="term" value="P:acetoin biosynthetic process"/>
    <property type="evidence" value="ECO:0007669"/>
    <property type="project" value="UniProtKB-KW"/>
</dbReference>
<evidence type="ECO:0000313" key="10">
    <source>
        <dbReference type="Proteomes" id="UP000468581"/>
    </source>
</evidence>
<proteinExistence type="inferred from homology"/>
<dbReference type="PANTHER" id="PTHR35524">
    <property type="entry name" value="ALPHA-ACETOLACTATE DECARBOXYLASE"/>
    <property type="match status" value="1"/>
</dbReference>
<evidence type="ECO:0000256" key="3">
    <source>
        <dbReference type="ARBA" id="ARBA00007106"/>
    </source>
</evidence>
<accession>A0A6P0UN59</accession>
<dbReference type="UniPathway" id="UPA00626">
    <property type="reaction ID" value="UER00678"/>
</dbReference>
<sequence length="235" mass="26495">MKRLKLLLLLPIVFGGCADQKEVHEVFHEGALQEIMRGEAGKDISLSVLQDKKHAYALGAIAGLKGEIQVLDGKGYISSVSGNEVFTDTTLNKKASLLVYSYVEKWKSIQVPKEVISKEQLETFVFKEAEKNDLNTEEPFAFLLEGSPERTDWHVINWTEGDSEHSHRKHKESGLNGSLYKEELTILGFYSNKHKGIFTHHSTNMHLHFVDKKKKLGGHVDDLKLGEGMILKLPE</sequence>
<keyword evidence="8" id="KW-0456">Lyase</keyword>
<dbReference type="AlphaFoldDB" id="A0A6P0UN59"/>
<evidence type="ECO:0000256" key="7">
    <source>
        <dbReference type="ARBA" id="ARBA00023061"/>
    </source>
</evidence>
<organism evidence="9 10">
    <name type="scientific">Leptobacterium flavescens</name>
    <dbReference type="NCBI Taxonomy" id="472055"/>
    <lineage>
        <taxon>Bacteria</taxon>
        <taxon>Pseudomonadati</taxon>
        <taxon>Bacteroidota</taxon>
        <taxon>Flavobacteriia</taxon>
        <taxon>Flavobacteriales</taxon>
        <taxon>Flavobacteriaceae</taxon>
        <taxon>Leptobacterium</taxon>
    </lineage>
</organism>
<evidence type="ECO:0000256" key="1">
    <source>
        <dbReference type="ARBA" id="ARBA00001784"/>
    </source>
</evidence>
<evidence type="ECO:0000256" key="4">
    <source>
        <dbReference type="ARBA" id="ARBA00013204"/>
    </source>
</evidence>
<dbReference type="Gene3D" id="3.30.1330.80">
    <property type="entry name" value="Hypothetical protein, similar to alpha- acetolactate decarboxylase, domain 2"/>
    <property type="match status" value="1"/>
</dbReference>
<evidence type="ECO:0000256" key="6">
    <source>
        <dbReference type="ARBA" id="ARBA00022793"/>
    </source>
</evidence>
<reference evidence="9 10" key="1">
    <citation type="submission" date="2020-01" db="EMBL/GenBank/DDBJ databases">
        <title>Leptobacterium flavescens.</title>
        <authorList>
            <person name="Wang G."/>
        </authorList>
    </citation>
    <scope>NUCLEOTIDE SEQUENCE [LARGE SCALE GENOMIC DNA]</scope>
    <source>
        <strain evidence="9 10">KCTC 22160</strain>
    </source>
</reference>
<dbReference type="InterPro" id="IPR005128">
    <property type="entry name" value="Acetolactate_a_deCO2ase"/>
</dbReference>
<evidence type="ECO:0000256" key="5">
    <source>
        <dbReference type="ARBA" id="ARBA00020164"/>
    </source>
</evidence>
<evidence type="ECO:0000256" key="8">
    <source>
        <dbReference type="ARBA" id="ARBA00023239"/>
    </source>
</evidence>
<evidence type="ECO:0000256" key="2">
    <source>
        <dbReference type="ARBA" id="ARBA00005170"/>
    </source>
</evidence>
<keyword evidence="10" id="KW-1185">Reference proteome</keyword>
<gene>
    <name evidence="9" type="ORF">GWK08_15245</name>
</gene>
<dbReference type="EC" id="4.1.1.5" evidence="4"/>
<dbReference type="EMBL" id="JAABOO010000003">
    <property type="protein sequence ID" value="NER14811.1"/>
    <property type="molecule type" value="Genomic_DNA"/>
</dbReference>
<comment type="pathway">
    <text evidence="2">Polyol metabolism; (R,R)-butane-2,3-diol biosynthesis; (R,R)-butane-2,3-diol from pyruvate: step 2/3.</text>
</comment>
<dbReference type="Pfam" id="PF03306">
    <property type="entry name" value="AAL_decarboxy"/>
    <property type="match status" value="1"/>
</dbReference>
<dbReference type="Proteomes" id="UP000468581">
    <property type="component" value="Unassembled WGS sequence"/>
</dbReference>